<evidence type="ECO:0000313" key="3">
    <source>
        <dbReference type="Proteomes" id="UP000198916"/>
    </source>
</evidence>
<accession>A0A1H7LJN1</accession>
<name>A0A1H7LJN1_9SPHI</name>
<keyword evidence="3" id="KW-1185">Reference proteome</keyword>
<dbReference type="AlphaFoldDB" id="A0A1H7LJN1"/>
<dbReference type="Proteomes" id="UP000198916">
    <property type="component" value="Unassembled WGS sequence"/>
</dbReference>
<dbReference type="EMBL" id="FNZR01000003">
    <property type="protein sequence ID" value="SEK99121.1"/>
    <property type="molecule type" value="Genomic_DNA"/>
</dbReference>
<dbReference type="InterPro" id="IPR014500">
    <property type="entry name" value="UCP019307_cupin"/>
</dbReference>
<dbReference type="InterPro" id="IPR047121">
    <property type="entry name" value="YjiB-like"/>
</dbReference>
<gene>
    <name evidence="2" type="ORF">SAMN05421740_103187</name>
</gene>
<dbReference type="InterPro" id="IPR013096">
    <property type="entry name" value="Cupin_2"/>
</dbReference>
<dbReference type="PANTHER" id="PTHR36448:SF2">
    <property type="entry name" value="CUPIN TYPE-1 DOMAIN-CONTAINING PROTEIN"/>
    <property type="match status" value="1"/>
</dbReference>
<organism evidence="2 3">
    <name type="scientific">Parapedobacter koreensis</name>
    <dbReference type="NCBI Taxonomy" id="332977"/>
    <lineage>
        <taxon>Bacteria</taxon>
        <taxon>Pseudomonadati</taxon>
        <taxon>Bacteroidota</taxon>
        <taxon>Sphingobacteriia</taxon>
        <taxon>Sphingobacteriales</taxon>
        <taxon>Sphingobacteriaceae</taxon>
        <taxon>Parapedobacter</taxon>
    </lineage>
</organism>
<sequence>MLRGEFIKRSALAVITAKVGFSLSFNDTVMVDIEKYQFNDDGVIPNSRYPLLLYRACFTAKGTEGAAWLEKRFKQNDWYNTWRYGIYPFHHYHSTSHEVLGCFSGTALLHLGGEKGEKVTIQAGDIVVIPAGVGHKCLQHSPDFTVVGAYPEGKDWDLLRGEKGERPQADQNIAQVPLPGKDPYFGTENGLLTYWK</sequence>
<evidence type="ECO:0000313" key="2">
    <source>
        <dbReference type="EMBL" id="SEK99121.1"/>
    </source>
</evidence>
<dbReference type="STRING" id="332977.SAMN05421740_103187"/>
<dbReference type="Gene3D" id="2.60.120.10">
    <property type="entry name" value="Jelly Rolls"/>
    <property type="match status" value="1"/>
</dbReference>
<dbReference type="PIRSF" id="PIRSF019307">
    <property type="entry name" value="UCP019307"/>
    <property type="match status" value="1"/>
</dbReference>
<dbReference type="PANTHER" id="PTHR36448">
    <property type="entry name" value="BLR7373 PROTEIN"/>
    <property type="match status" value="1"/>
</dbReference>
<protein>
    <submittedName>
        <fullName evidence="2">Uncharacterized protein YjlB</fullName>
    </submittedName>
</protein>
<proteinExistence type="predicted"/>
<evidence type="ECO:0000259" key="1">
    <source>
        <dbReference type="Pfam" id="PF07883"/>
    </source>
</evidence>
<dbReference type="InterPro" id="IPR014710">
    <property type="entry name" value="RmlC-like_jellyroll"/>
</dbReference>
<dbReference type="OrthoDB" id="9791759at2"/>
<feature type="domain" description="Cupin type-2" evidence="1">
    <location>
        <begin position="90"/>
        <end position="138"/>
    </location>
</feature>
<dbReference type="CDD" id="cd02219">
    <property type="entry name" value="cupin_YjlB-like"/>
    <property type="match status" value="1"/>
</dbReference>
<dbReference type="SUPFAM" id="SSF51182">
    <property type="entry name" value="RmlC-like cupins"/>
    <property type="match status" value="1"/>
</dbReference>
<dbReference type="InterPro" id="IPR011051">
    <property type="entry name" value="RmlC_Cupin_sf"/>
</dbReference>
<dbReference type="Pfam" id="PF07883">
    <property type="entry name" value="Cupin_2"/>
    <property type="match status" value="1"/>
</dbReference>
<reference evidence="3" key="1">
    <citation type="submission" date="2016-10" db="EMBL/GenBank/DDBJ databases">
        <authorList>
            <person name="Varghese N."/>
            <person name="Submissions S."/>
        </authorList>
    </citation>
    <scope>NUCLEOTIDE SEQUENCE [LARGE SCALE GENOMIC DNA]</scope>
    <source>
        <strain evidence="3">Jip14</strain>
    </source>
</reference>